<dbReference type="InterPro" id="IPR052709">
    <property type="entry name" value="Transposase-MT_Hybrid"/>
</dbReference>
<dbReference type="Gene3D" id="3.30.420.10">
    <property type="entry name" value="Ribonuclease H-like superfamily/Ribonuclease H"/>
    <property type="match status" value="1"/>
</dbReference>
<dbReference type="KEGG" id="osn:115227448"/>
<protein>
    <submittedName>
        <fullName evidence="2">Uncharacterized protein LOC115227448</fullName>
    </submittedName>
</protein>
<evidence type="ECO:0000313" key="1">
    <source>
        <dbReference type="Proteomes" id="UP000515154"/>
    </source>
</evidence>
<keyword evidence="1" id="KW-1185">Reference proteome</keyword>
<dbReference type="InterPro" id="IPR036397">
    <property type="entry name" value="RNaseH_sf"/>
</dbReference>
<dbReference type="RefSeq" id="XP_029654136.1">
    <property type="nucleotide sequence ID" value="XM_029798276.1"/>
</dbReference>
<dbReference type="PANTHER" id="PTHR46060:SF1">
    <property type="entry name" value="MARINER MOS1 TRANSPOSASE-LIKE PROTEIN"/>
    <property type="match status" value="1"/>
</dbReference>
<dbReference type="AlphaFoldDB" id="A0A6P7TZH4"/>
<dbReference type="PANTHER" id="PTHR46060">
    <property type="entry name" value="MARINER MOS1 TRANSPOSASE-LIKE PROTEIN"/>
    <property type="match status" value="1"/>
</dbReference>
<gene>
    <name evidence="2" type="primary">LOC115227448</name>
</gene>
<proteinExistence type="predicted"/>
<evidence type="ECO:0000313" key="2">
    <source>
        <dbReference type="RefSeq" id="XP_029654136.1"/>
    </source>
</evidence>
<organism evidence="1 2">
    <name type="scientific">Octopus sinensis</name>
    <name type="common">East Asian common octopus</name>
    <dbReference type="NCBI Taxonomy" id="2607531"/>
    <lineage>
        <taxon>Eukaryota</taxon>
        <taxon>Metazoa</taxon>
        <taxon>Spiralia</taxon>
        <taxon>Lophotrochozoa</taxon>
        <taxon>Mollusca</taxon>
        <taxon>Cephalopoda</taxon>
        <taxon>Coleoidea</taxon>
        <taxon>Octopodiformes</taxon>
        <taxon>Octopoda</taxon>
        <taxon>Incirrata</taxon>
        <taxon>Octopodidae</taxon>
        <taxon>Octopus</taxon>
    </lineage>
</organism>
<dbReference type="GO" id="GO:0003676">
    <property type="term" value="F:nucleic acid binding"/>
    <property type="evidence" value="ECO:0007669"/>
    <property type="project" value="InterPro"/>
</dbReference>
<sequence length="163" mass="19016">MTPSEIHKDMVRNLTENAPSCATVKRWVNEFQRGRESLEDDPIPGDLQLQPPRATLTLLFVEQDRRKSCCQIAERLGISNERADNIVTKEHGFSKVSARRVPRLLTPEQKRTRCALSTSILELFETDEENFLARFITMDESWVHYYEPETKEQSKQWKHKPST</sequence>
<dbReference type="Proteomes" id="UP000515154">
    <property type="component" value="Unplaced"/>
</dbReference>
<name>A0A6P7TZH4_9MOLL</name>
<reference evidence="2" key="1">
    <citation type="submission" date="2025-08" db="UniProtKB">
        <authorList>
            <consortium name="RefSeq"/>
        </authorList>
    </citation>
    <scope>IDENTIFICATION</scope>
</reference>
<accession>A0A6P7TZH4</accession>